<reference evidence="1" key="1">
    <citation type="journal article" date="2014" name="Front. Microbiol.">
        <title>High frequency of phylogenetically diverse reductive dehalogenase-homologous genes in deep subseafloor sedimentary metagenomes.</title>
        <authorList>
            <person name="Kawai M."/>
            <person name="Futagami T."/>
            <person name="Toyoda A."/>
            <person name="Takaki Y."/>
            <person name="Nishi S."/>
            <person name="Hori S."/>
            <person name="Arai W."/>
            <person name="Tsubouchi T."/>
            <person name="Morono Y."/>
            <person name="Uchiyama I."/>
            <person name="Ito T."/>
            <person name="Fujiyama A."/>
            <person name="Inagaki F."/>
            <person name="Takami H."/>
        </authorList>
    </citation>
    <scope>NUCLEOTIDE SEQUENCE</scope>
    <source>
        <strain evidence="1">Expedition CK06-06</strain>
    </source>
</reference>
<dbReference type="SUPFAM" id="SSF51569">
    <property type="entry name" value="Aldolase"/>
    <property type="match status" value="1"/>
</dbReference>
<comment type="caution">
    <text evidence="1">The sequence shown here is derived from an EMBL/GenBank/DDBJ whole genome shotgun (WGS) entry which is preliminary data.</text>
</comment>
<dbReference type="InterPro" id="IPR013785">
    <property type="entry name" value="Aldolase_TIM"/>
</dbReference>
<feature type="non-terminal residue" evidence="1">
    <location>
        <position position="1"/>
    </location>
</feature>
<gene>
    <name evidence="1" type="ORF">S12H4_54746</name>
</gene>
<proteinExistence type="predicted"/>
<protein>
    <recommendedName>
        <fullName evidence="2">Dihydrodipicolinate synthase family protein</fullName>
    </recommendedName>
</protein>
<name>X1VEV8_9ZZZZ</name>
<dbReference type="Gene3D" id="3.20.20.70">
    <property type="entry name" value="Aldolase class I"/>
    <property type="match status" value="1"/>
</dbReference>
<accession>X1VEV8</accession>
<dbReference type="Pfam" id="PF00701">
    <property type="entry name" value="DHDPS"/>
    <property type="match status" value="1"/>
</dbReference>
<organism evidence="1">
    <name type="scientific">marine sediment metagenome</name>
    <dbReference type="NCBI Taxonomy" id="412755"/>
    <lineage>
        <taxon>unclassified sequences</taxon>
        <taxon>metagenomes</taxon>
        <taxon>ecological metagenomes</taxon>
    </lineage>
</organism>
<evidence type="ECO:0000313" key="1">
    <source>
        <dbReference type="EMBL" id="GAJ12786.1"/>
    </source>
</evidence>
<dbReference type="EMBL" id="BARW01035035">
    <property type="protein sequence ID" value="GAJ12786.1"/>
    <property type="molecule type" value="Genomic_DNA"/>
</dbReference>
<sequence length="143" mass="16211">VIKDYITALSLYSKRFAFIDNSGTYRAIVAHVHGKVAGYITHIAAFWPEFEAKYWSLLEQGKYEEATKWHTKIDPYEKVFRGSHQAYSTGGAGGAFYMSTHKAALEYVGLYGGPLRPPFTELTKEQKKKLFDILEAIGVPKKR</sequence>
<dbReference type="GO" id="GO:0016829">
    <property type="term" value="F:lyase activity"/>
    <property type="evidence" value="ECO:0007669"/>
    <property type="project" value="InterPro"/>
</dbReference>
<dbReference type="AlphaFoldDB" id="X1VEV8"/>
<evidence type="ECO:0008006" key="2">
    <source>
        <dbReference type="Google" id="ProtNLM"/>
    </source>
</evidence>
<dbReference type="InterPro" id="IPR002220">
    <property type="entry name" value="DapA-like"/>
</dbReference>